<evidence type="ECO:0000256" key="4">
    <source>
        <dbReference type="ARBA" id="ARBA00022801"/>
    </source>
</evidence>
<proteinExistence type="inferred from homology"/>
<evidence type="ECO:0000256" key="3">
    <source>
        <dbReference type="ARBA" id="ARBA00022723"/>
    </source>
</evidence>
<dbReference type="CDD" id="cd07730">
    <property type="entry name" value="metallo-hydrolase-like_MBL-fold"/>
    <property type="match status" value="1"/>
</dbReference>
<evidence type="ECO:0000259" key="7">
    <source>
        <dbReference type="SMART" id="SM00849"/>
    </source>
</evidence>
<comment type="similarity">
    <text evidence="2">Belongs to the metallo-beta-lactamase superfamily.</text>
</comment>
<dbReference type="EMBL" id="CP002666">
    <property type="protein sequence ID" value="AEE47328.1"/>
    <property type="molecule type" value="Genomic_DNA"/>
</dbReference>
<feature type="domain" description="Metallo-beta-lactamase" evidence="7">
    <location>
        <begin position="74"/>
        <end position="306"/>
    </location>
</feature>
<dbReference type="SMART" id="SM00849">
    <property type="entry name" value="Lactamase_B"/>
    <property type="match status" value="1"/>
</dbReference>
<dbReference type="PANTHER" id="PTHR42978">
    <property type="entry name" value="QUORUM-QUENCHING LACTONASE YTNP-RELATED-RELATED"/>
    <property type="match status" value="1"/>
</dbReference>
<sequence>MADVSGVPDGPRSGEPAATAAHGAPGGRPVAGTGGRGAAGGVPRVPLLLLEAGATTHAAGVARRGAGRERVRFPALVAVVTHPGGVVLVDTGYAPRVPDAMSRGVDRVYGRLLPVDVAPEQAAVAQLAALGVAPHDVTHVVLTHLHADHVGGLLDFPDARVVVARRAVAEAARVRGFGRLRRGLVTALLPDDLAERLLDPATLPAADPEELAPLTGARDLLGDGTVLVVPLPGHATGHLGVRVRAPQRDVLLVGDAAWHARAVSDGELPHPVARLVTADWHRYRGTLGALRVLATRRPDLLVLPSHDDALVAAARAELAG</sequence>
<keyword evidence="9" id="KW-1185">Reference proteome</keyword>
<accession>F4H0F9</accession>
<dbReference type="eggNOG" id="COG0491">
    <property type="taxonomic scope" value="Bacteria"/>
</dbReference>
<dbReference type="HOGENOM" id="CLU_030571_3_4_11"/>
<dbReference type="RefSeq" id="WP_013772352.1">
    <property type="nucleotide sequence ID" value="NC_015514.1"/>
</dbReference>
<dbReference type="PANTHER" id="PTHR42978:SF2">
    <property type="entry name" value="102 KBASES UNSTABLE REGION: FROM 1 TO 119443"/>
    <property type="match status" value="1"/>
</dbReference>
<keyword evidence="4" id="KW-0378">Hydrolase</keyword>
<evidence type="ECO:0000256" key="2">
    <source>
        <dbReference type="ARBA" id="ARBA00007749"/>
    </source>
</evidence>
<name>F4H0F9_CELFA</name>
<dbReference type="AlphaFoldDB" id="F4H0F9"/>
<feature type="region of interest" description="Disordered" evidence="6">
    <location>
        <begin position="1"/>
        <end position="38"/>
    </location>
</feature>
<dbReference type="InterPro" id="IPR036866">
    <property type="entry name" value="RibonucZ/Hydroxyglut_hydro"/>
</dbReference>
<dbReference type="Proteomes" id="UP000008460">
    <property type="component" value="Chromosome"/>
</dbReference>
<dbReference type="InterPro" id="IPR051013">
    <property type="entry name" value="MBL_superfamily_lactonases"/>
</dbReference>
<evidence type="ECO:0000256" key="1">
    <source>
        <dbReference type="ARBA" id="ARBA00001947"/>
    </source>
</evidence>
<dbReference type="STRING" id="590998.Celf_3214"/>
<dbReference type="Gene3D" id="3.60.15.10">
    <property type="entry name" value="Ribonuclease Z/Hydroxyacylglutathione hydrolase-like"/>
    <property type="match status" value="1"/>
</dbReference>
<keyword evidence="5" id="KW-0862">Zinc</keyword>
<dbReference type="GO" id="GO:0046872">
    <property type="term" value="F:metal ion binding"/>
    <property type="evidence" value="ECO:0007669"/>
    <property type="project" value="UniProtKB-KW"/>
</dbReference>
<dbReference type="SUPFAM" id="SSF56281">
    <property type="entry name" value="Metallo-hydrolase/oxidoreductase"/>
    <property type="match status" value="1"/>
</dbReference>
<feature type="compositionally biased region" description="Low complexity" evidence="6">
    <location>
        <begin position="16"/>
        <end position="31"/>
    </location>
</feature>
<comment type="cofactor">
    <cofactor evidence="1">
        <name>Zn(2+)</name>
        <dbReference type="ChEBI" id="CHEBI:29105"/>
    </cofactor>
</comment>
<keyword evidence="3" id="KW-0479">Metal-binding</keyword>
<dbReference type="Pfam" id="PF00753">
    <property type="entry name" value="Lactamase_B"/>
    <property type="match status" value="1"/>
</dbReference>
<dbReference type="KEGG" id="cfi:Celf_3214"/>
<evidence type="ECO:0000313" key="9">
    <source>
        <dbReference type="Proteomes" id="UP000008460"/>
    </source>
</evidence>
<protein>
    <recommendedName>
        <fullName evidence="7">Metallo-beta-lactamase domain-containing protein</fullName>
    </recommendedName>
</protein>
<organism evidence="8 9">
    <name type="scientific">Cellulomonas fimi (strain ATCC 484 / DSM 20113 / JCM 1341 / CCUG 24087 / LMG 16345 / NBRC 15513 / NCIMB 8980 / NCTC 7547 / NRS-133)</name>
    <dbReference type="NCBI Taxonomy" id="590998"/>
    <lineage>
        <taxon>Bacteria</taxon>
        <taxon>Bacillati</taxon>
        <taxon>Actinomycetota</taxon>
        <taxon>Actinomycetes</taxon>
        <taxon>Micrococcales</taxon>
        <taxon>Cellulomonadaceae</taxon>
        <taxon>Cellulomonas</taxon>
    </lineage>
</organism>
<gene>
    <name evidence="8" type="ordered locus">Celf_3214</name>
</gene>
<dbReference type="GO" id="GO:0016787">
    <property type="term" value="F:hydrolase activity"/>
    <property type="evidence" value="ECO:0007669"/>
    <property type="project" value="UniProtKB-KW"/>
</dbReference>
<dbReference type="InterPro" id="IPR001279">
    <property type="entry name" value="Metallo-B-lactamas"/>
</dbReference>
<evidence type="ECO:0000256" key="5">
    <source>
        <dbReference type="ARBA" id="ARBA00022833"/>
    </source>
</evidence>
<evidence type="ECO:0000313" key="8">
    <source>
        <dbReference type="EMBL" id="AEE47328.1"/>
    </source>
</evidence>
<reference evidence="8 9" key="1">
    <citation type="submission" date="2011-04" db="EMBL/GenBank/DDBJ databases">
        <title>Complete sequence of Cellulomonas fimi ATCC 484.</title>
        <authorList>
            <consortium name="US DOE Joint Genome Institute"/>
            <person name="Lucas S."/>
            <person name="Han J."/>
            <person name="Lapidus A."/>
            <person name="Cheng J.-F."/>
            <person name="Goodwin L."/>
            <person name="Pitluck S."/>
            <person name="Peters L."/>
            <person name="Chertkov O."/>
            <person name="Detter J.C."/>
            <person name="Han C."/>
            <person name="Tapia R."/>
            <person name="Land M."/>
            <person name="Hauser L."/>
            <person name="Kyrpides N."/>
            <person name="Ivanova N."/>
            <person name="Ovchinnikova G."/>
            <person name="Pagani I."/>
            <person name="Mead D."/>
            <person name="Brumm P."/>
            <person name="Woyke T."/>
        </authorList>
    </citation>
    <scope>NUCLEOTIDE SEQUENCE [LARGE SCALE GENOMIC DNA]</scope>
    <source>
        <strain evidence="9">ATCC 484 / DSM 20113 / JCM 1341 / NBRC 15513 / NCIMB 8980 / NCTC 7547</strain>
    </source>
</reference>
<evidence type="ECO:0000256" key="6">
    <source>
        <dbReference type="SAM" id="MobiDB-lite"/>
    </source>
</evidence>